<evidence type="ECO:0000256" key="1">
    <source>
        <dbReference type="SAM" id="Phobius"/>
    </source>
</evidence>
<keyword evidence="1" id="KW-0812">Transmembrane</keyword>
<dbReference type="PRINTS" id="PR00702">
    <property type="entry name" value="ACRIFLAVINRP"/>
</dbReference>
<dbReference type="GO" id="GO:0042910">
    <property type="term" value="F:xenobiotic transmembrane transporter activity"/>
    <property type="evidence" value="ECO:0007669"/>
    <property type="project" value="TreeGrafter"/>
</dbReference>
<dbReference type="PANTHER" id="PTHR32063">
    <property type="match status" value="1"/>
</dbReference>
<feature type="non-terminal residue" evidence="2">
    <location>
        <position position="365"/>
    </location>
</feature>
<name>A0A3L8CRG9_9PSED</name>
<reference evidence="2 3" key="1">
    <citation type="journal article" date="2018" name="Front. Microbiol.">
        <title>Discovery of Phloeophagus Beetles as a Source of Pseudomonas Strains That Produce Potentially New Bioactive Substances and Description of Pseudomonas bohemica sp. nov.</title>
        <authorList>
            <person name="Saati-Santamaria Z."/>
            <person name="Lopez-Mondejar R."/>
            <person name="Jimenez-Gomez A."/>
            <person name="Diez-Mendez A."/>
            <person name="Vetrovsky T."/>
            <person name="Igual J.M."/>
            <person name="Velazquez E."/>
            <person name="Kolarik M."/>
            <person name="Rivas R."/>
            <person name="Garcia-Fraile P."/>
        </authorList>
    </citation>
    <scope>NUCLEOTIDE SEQUENCE [LARGE SCALE GENOMIC DNA]</scope>
    <source>
        <strain evidence="2 3">A2-NA13</strain>
    </source>
</reference>
<dbReference type="Gene3D" id="3.30.2090.10">
    <property type="entry name" value="Multidrug efflux transporter AcrB TolC docking domain, DN and DC subdomains"/>
    <property type="match status" value="1"/>
</dbReference>
<comment type="caution">
    <text evidence="2">The sequence shown here is derived from an EMBL/GenBank/DDBJ whole genome shotgun (WGS) entry which is preliminary data.</text>
</comment>
<dbReference type="Gene3D" id="3.30.70.1320">
    <property type="entry name" value="Multidrug efflux transporter AcrB pore domain like"/>
    <property type="match status" value="1"/>
</dbReference>
<gene>
    <name evidence="2" type="ORF">CS078_10605</name>
</gene>
<dbReference type="Proteomes" id="UP000282140">
    <property type="component" value="Unassembled WGS sequence"/>
</dbReference>
<dbReference type="InterPro" id="IPR027463">
    <property type="entry name" value="AcrB_DN_DC_subdom"/>
</dbReference>
<dbReference type="EMBL" id="PEGB01000003">
    <property type="protein sequence ID" value="RLU10553.1"/>
    <property type="molecule type" value="Genomic_DNA"/>
</dbReference>
<dbReference type="SUPFAM" id="SSF82693">
    <property type="entry name" value="Multidrug efflux transporter AcrB pore domain, PN1, PN2, PC1 and PC2 subdomains"/>
    <property type="match status" value="2"/>
</dbReference>
<dbReference type="RefSeq" id="WP_183129251.1">
    <property type="nucleotide sequence ID" value="NZ_PEGB01000003.1"/>
</dbReference>
<feature type="transmembrane region" description="Helical" evidence="1">
    <location>
        <begin position="337"/>
        <end position="354"/>
    </location>
</feature>
<sequence>MKGPSAWCIDHPVATILLTFALVLLGVIAFPRLPIAPLPEAEFPTIQVNAQLPGASPDTMASSVATPLEVQFSAIPGMTQMTSSSALGSTLLTLQFTLDKSIDTAAQEVQAAINTAAGKLPKDMPTLPTWKKVNPADSPVLILSVSSTQMPGTELSDLVETLLARQISQIDGVGQINITGQQRPAIRVQASADKLAAIGLTLADIRLAIQQTSLNLAKGALYGESSISTLSTNDQLFHPDEYSQLIVSYKDGAPVHLRDVAKVVNGSEDAYVQAWAGDRPGVNLVISRQPGANIVETVDRIQAALPGLKAMLPASVEVKELIDRTQTIRASLHEVEITLLIAVLLVVAVMALFLRQWSATLIVSA</sequence>
<dbReference type="FunFam" id="3.30.70.1430:FF:000001">
    <property type="entry name" value="Efflux pump membrane transporter"/>
    <property type="match status" value="1"/>
</dbReference>
<dbReference type="GO" id="GO:0005886">
    <property type="term" value="C:plasma membrane"/>
    <property type="evidence" value="ECO:0007669"/>
    <property type="project" value="TreeGrafter"/>
</dbReference>
<organism evidence="2 3">
    <name type="scientific">Pseudomonas prosekii</name>
    <dbReference type="NCBI Taxonomy" id="1148509"/>
    <lineage>
        <taxon>Bacteria</taxon>
        <taxon>Pseudomonadati</taxon>
        <taxon>Pseudomonadota</taxon>
        <taxon>Gammaproteobacteria</taxon>
        <taxon>Pseudomonadales</taxon>
        <taxon>Pseudomonadaceae</taxon>
        <taxon>Pseudomonas</taxon>
    </lineage>
</organism>
<proteinExistence type="predicted"/>
<accession>A0A3L8CRG9</accession>
<keyword evidence="1" id="KW-0472">Membrane</keyword>
<dbReference type="InterPro" id="IPR001036">
    <property type="entry name" value="Acrflvin-R"/>
</dbReference>
<dbReference type="AlphaFoldDB" id="A0A3L8CRG9"/>
<dbReference type="PANTHER" id="PTHR32063:SF30">
    <property type="entry name" value="ACRB_ACRD_ACRF FAMILY PROTEIN"/>
    <property type="match status" value="1"/>
</dbReference>
<evidence type="ECO:0000313" key="2">
    <source>
        <dbReference type="EMBL" id="RLU10553.1"/>
    </source>
</evidence>
<dbReference type="SUPFAM" id="SSF82714">
    <property type="entry name" value="Multidrug efflux transporter AcrB TolC docking domain, DN and DC subdomains"/>
    <property type="match status" value="1"/>
</dbReference>
<dbReference type="Gene3D" id="3.30.70.1430">
    <property type="entry name" value="Multidrug efflux transporter AcrB pore domain"/>
    <property type="match status" value="1"/>
</dbReference>
<keyword evidence="1" id="KW-1133">Transmembrane helix</keyword>
<dbReference type="Gene3D" id="1.20.1640.10">
    <property type="entry name" value="Multidrug efflux transporter AcrB transmembrane domain"/>
    <property type="match status" value="1"/>
</dbReference>
<evidence type="ECO:0000313" key="3">
    <source>
        <dbReference type="Proteomes" id="UP000282140"/>
    </source>
</evidence>
<dbReference type="Pfam" id="PF00873">
    <property type="entry name" value="ACR_tran"/>
    <property type="match status" value="1"/>
</dbReference>
<keyword evidence="3" id="KW-1185">Reference proteome</keyword>
<protein>
    <submittedName>
        <fullName evidence="2">Acriflavine resistance protein B</fullName>
    </submittedName>
</protein>